<dbReference type="EMBL" id="CP151502">
    <property type="protein sequence ID" value="WZN59491.1"/>
    <property type="molecule type" value="Genomic_DNA"/>
</dbReference>
<evidence type="ECO:0000313" key="2">
    <source>
        <dbReference type="EMBL" id="WZN59491.1"/>
    </source>
</evidence>
<protein>
    <recommendedName>
        <fullName evidence="4">Mitochondrial mRNA-processing protein COX24 C-terminal domain-containing protein</fullName>
    </recommendedName>
</protein>
<gene>
    <name evidence="2" type="ORF">HKI87_02g10170</name>
</gene>
<proteinExistence type="predicted"/>
<name>A0AAX4P188_9CHLO</name>
<dbReference type="AlphaFoldDB" id="A0AAX4P188"/>
<organism evidence="2 3">
    <name type="scientific">Chloropicon roscoffensis</name>
    <dbReference type="NCBI Taxonomy" id="1461544"/>
    <lineage>
        <taxon>Eukaryota</taxon>
        <taxon>Viridiplantae</taxon>
        <taxon>Chlorophyta</taxon>
        <taxon>Chloropicophyceae</taxon>
        <taxon>Chloropicales</taxon>
        <taxon>Chloropicaceae</taxon>
        <taxon>Chloropicon</taxon>
    </lineage>
</organism>
<evidence type="ECO:0000256" key="1">
    <source>
        <dbReference type="SAM" id="MobiDB-lite"/>
    </source>
</evidence>
<sequence length="157" mass="17379">MLVRTAWRQAGKCGGVYLVPRATTTTMTEAMCFGAMQRLSAIRSLSDDPGSWTRQPADARAPSPWPMPMSMLRSPISVRRLGEGKDVDENGCHLALSAALQLSGLSAEEVLGVVAGGPPGRAEELRTESVKRKRRSKMNKHKHRKRKKKVKMKKRKV</sequence>
<feature type="compositionally biased region" description="Basic and acidic residues" evidence="1">
    <location>
        <begin position="121"/>
        <end position="130"/>
    </location>
</feature>
<feature type="compositionally biased region" description="Basic residues" evidence="1">
    <location>
        <begin position="131"/>
        <end position="157"/>
    </location>
</feature>
<accession>A0AAX4P188</accession>
<reference evidence="2 3" key="1">
    <citation type="submission" date="2024-03" db="EMBL/GenBank/DDBJ databases">
        <title>Complete genome sequence of the green alga Chloropicon roscoffensis RCC1871.</title>
        <authorList>
            <person name="Lemieux C."/>
            <person name="Pombert J.-F."/>
            <person name="Otis C."/>
            <person name="Turmel M."/>
        </authorList>
    </citation>
    <scope>NUCLEOTIDE SEQUENCE [LARGE SCALE GENOMIC DNA]</scope>
    <source>
        <strain evidence="2 3">RCC1871</strain>
    </source>
</reference>
<feature type="region of interest" description="Disordered" evidence="1">
    <location>
        <begin position="115"/>
        <end position="157"/>
    </location>
</feature>
<evidence type="ECO:0008006" key="4">
    <source>
        <dbReference type="Google" id="ProtNLM"/>
    </source>
</evidence>
<evidence type="ECO:0000313" key="3">
    <source>
        <dbReference type="Proteomes" id="UP001472866"/>
    </source>
</evidence>
<keyword evidence="3" id="KW-1185">Reference proteome</keyword>
<feature type="region of interest" description="Disordered" evidence="1">
    <location>
        <begin position="46"/>
        <end position="70"/>
    </location>
</feature>
<dbReference type="Proteomes" id="UP001472866">
    <property type="component" value="Chromosome 02"/>
</dbReference>